<reference evidence="3 4" key="1">
    <citation type="submission" date="2016-06" db="EMBL/GenBank/DDBJ databases">
        <title>Complete genome sequence of Streptomyces griseochromogenes ATCC 14511, the Blasticidin S producer.</title>
        <authorList>
            <person name="Wu L."/>
        </authorList>
    </citation>
    <scope>NUCLEOTIDE SEQUENCE [LARGE SCALE GENOMIC DNA]</scope>
    <source>
        <strain evidence="3 4">ATCC 14511</strain>
    </source>
</reference>
<feature type="disulfide bond" evidence="1">
    <location>
        <begin position="251"/>
        <end position="264"/>
    </location>
</feature>
<name>A0A1B1AZG5_9ACTN</name>
<feature type="domain" description="SGNH hydrolase-type esterase" evidence="2">
    <location>
        <begin position="186"/>
        <end position="387"/>
    </location>
</feature>
<organism evidence="3 4">
    <name type="scientific">Streptomyces griseochromogenes</name>
    <dbReference type="NCBI Taxonomy" id="68214"/>
    <lineage>
        <taxon>Bacteria</taxon>
        <taxon>Bacillati</taxon>
        <taxon>Actinomycetota</taxon>
        <taxon>Actinomycetes</taxon>
        <taxon>Kitasatosporales</taxon>
        <taxon>Streptomycetaceae</taxon>
        <taxon>Streptomyces</taxon>
    </lineage>
</organism>
<dbReference type="PANTHER" id="PTHR37981:SF1">
    <property type="entry name" value="SGNH HYDROLASE-TYPE ESTERASE DOMAIN-CONTAINING PROTEIN"/>
    <property type="match status" value="1"/>
</dbReference>
<dbReference type="InterPro" id="IPR036691">
    <property type="entry name" value="Endo/exonu/phosph_ase_sf"/>
</dbReference>
<dbReference type="KEGG" id="sgs:AVL59_22145"/>
<evidence type="ECO:0000259" key="2">
    <source>
        <dbReference type="Pfam" id="PF13472"/>
    </source>
</evidence>
<dbReference type="GO" id="GO:0016788">
    <property type="term" value="F:hydrolase activity, acting on ester bonds"/>
    <property type="evidence" value="ECO:0007669"/>
    <property type="project" value="InterPro"/>
</dbReference>
<evidence type="ECO:0000256" key="1">
    <source>
        <dbReference type="PIRSR" id="PIRSR637460-2"/>
    </source>
</evidence>
<dbReference type="Proteomes" id="UP000092659">
    <property type="component" value="Chromosome"/>
</dbReference>
<sequence length="489" mass="53729">MGDFNRTPDSLEPIISSDYPDTKIVRSGHFTYPVKGPKDEFDYMVARGLADNQYAGFRLTYLDASDHFPIGFWASPASGGHDFPCDPIDEILRASREGCVPSRNPAIVSMGDSYISGEAGRWAGNADTGAQGSAWGTDRAAANCSRGEATCDHDLDTVYGPTSYATGGNQCDRSDLAPITGTDYPQVPPWRRFNLACSGATTHEITHSYTEKDEDAQADQLAYIAKKYQVKMIVVSIGGNDLGFKDIITDCTERFMKRPFHGYCKNAAAWSNMSSRLDAVGEKVTQALKDIQSTMERAGYQSGDYRLLVQSNPASLPPSADYRYNESRFTRYTAGGCPFYDEDTDWARQTIVGGMSSKIRAAANTVNAKFLDLSDAFAGHELCNKTSHQATTANSLRNPLPSQDAEWIRWVPYLPGYDFLNKAPQGDIREAIHPNSFGQQALATCLTQVSRRPDLLNNTATRFKCVNDGRNGTHGMRVTGNGYLQPDSY</sequence>
<gene>
    <name evidence="3" type="ORF">AVL59_22145</name>
</gene>
<keyword evidence="1" id="KW-1015">Disulfide bond</keyword>
<accession>A0A1B1AZG5</accession>
<dbReference type="Pfam" id="PF13472">
    <property type="entry name" value="Lipase_GDSL_2"/>
    <property type="match status" value="1"/>
</dbReference>
<dbReference type="PANTHER" id="PTHR37981">
    <property type="entry name" value="LIPASE 2"/>
    <property type="match status" value="1"/>
</dbReference>
<evidence type="ECO:0000313" key="3">
    <source>
        <dbReference type="EMBL" id="ANP51912.1"/>
    </source>
</evidence>
<dbReference type="InterPro" id="IPR037460">
    <property type="entry name" value="SEST-like"/>
</dbReference>
<dbReference type="InterPro" id="IPR036514">
    <property type="entry name" value="SGNH_hydro_sf"/>
</dbReference>
<proteinExistence type="predicted"/>
<dbReference type="SUPFAM" id="SSF52266">
    <property type="entry name" value="SGNH hydrolase"/>
    <property type="match status" value="1"/>
</dbReference>
<dbReference type="GO" id="GO:0006629">
    <property type="term" value="P:lipid metabolic process"/>
    <property type="evidence" value="ECO:0007669"/>
    <property type="project" value="TreeGrafter"/>
</dbReference>
<dbReference type="EMBL" id="CP016279">
    <property type="protein sequence ID" value="ANP51912.1"/>
    <property type="molecule type" value="Genomic_DNA"/>
</dbReference>
<dbReference type="InterPro" id="IPR013830">
    <property type="entry name" value="SGNH_hydro"/>
</dbReference>
<dbReference type="AlphaFoldDB" id="A0A1B1AZG5"/>
<protein>
    <recommendedName>
        <fullName evidence="2">SGNH hydrolase-type esterase domain-containing protein</fullName>
    </recommendedName>
</protein>
<dbReference type="Gene3D" id="3.60.10.10">
    <property type="entry name" value="Endonuclease/exonuclease/phosphatase"/>
    <property type="match status" value="1"/>
</dbReference>
<dbReference type="Gene3D" id="3.40.50.1110">
    <property type="entry name" value="SGNH hydrolase"/>
    <property type="match status" value="1"/>
</dbReference>
<dbReference type="STRING" id="68214.AVL59_22145"/>
<evidence type="ECO:0000313" key="4">
    <source>
        <dbReference type="Proteomes" id="UP000092659"/>
    </source>
</evidence>